<evidence type="ECO:0000313" key="6">
    <source>
        <dbReference type="Proteomes" id="UP001187531"/>
    </source>
</evidence>
<reference evidence="5" key="1">
    <citation type="submission" date="2023-07" db="EMBL/GenBank/DDBJ databases">
        <title>Chromosome-level genome assembly of Artemia franciscana.</title>
        <authorList>
            <person name="Jo E."/>
        </authorList>
    </citation>
    <scope>NUCLEOTIDE SEQUENCE</scope>
    <source>
        <tissue evidence="5">Whole body</tissue>
    </source>
</reference>
<dbReference type="SUPFAM" id="SSF49899">
    <property type="entry name" value="Concanavalin A-like lectins/glucanases"/>
    <property type="match status" value="1"/>
</dbReference>
<dbReference type="PANTHER" id="PTHR23250:SF1">
    <property type="entry name" value="TECTONIN BETA-PROPELLER REPEAT-CONTAINING PROTEIN 1"/>
    <property type="match status" value="1"/>
</dbReference>
<evidence type="ECO:0000259" key="4">
    <source>
        <dbReference type="PROSITE" id="PS51304"/>
    </source>
</evidence>
<comment type="caution">
    <text evidence="5">The sequence shown here is derived from an EMBL/GenBank/DDBJ whole genome shotgun (WGS) entry which is preliminary data.</text>
</comment>
<dbReference type="SMART" id="SM00908">
    <property type="entry name" value="Gal-bind_lectin"/>
    <property type="match status" value="1"/>
</dbReference>
<dbReference type="EMBL" id="JAVRJZ010000005">
    <property type="protein sequence ID" value="KAK2722037.1"/>
    <property type="molecule type" value="Genomic_DNA"/>
</dbReference>
<evidence type="ECO:0000256" key="1">
    <source>
        <dbReference type="ARBA" id="ARBA00005966"/>
    </source>
</evidence>
<name>A0AA88L9G2_ARTSF</name>
<organism evidence="5 6">
    <name type="scientific">Artemia franciscana</name>
    <name type="common">Brine shrimp</name>
    <name type="synonym">Artemia sanfranciscana</name>
    <dbReference type="NCBI Taxonomy" id="6661"/>
    <lineage>
        <taxon>Eukaryota</taxon>
        <taxon>Metazoa</taxon>
        <taxon>Ecdysozoa</taxon>
        <taxon>Arthropoda</taxon>
        <taxon>Crustacea</taxon>
        <taxon>Branchiopoda</taxon>
        <taxon>Anostraca</taxon>
        <taxon>Artemiidae</taxon>
        <taxon>Artemia</taxon>
    </lineage>
</organism>
<dbReference type="SMART" id="SM00693">
    <property type="entry name" value="DysFN"/>
    <property type="match status" value="2"/>
</dbReference>
<dbReference type="GO" id="GO:0005737">
    <property type="term" value="C:cytoplasm"/>
    <property type="evidence" value="ECO:0007669"/>
    <property type="project" value="UniProtKB-ARBA"/>
</dbReference>
<dbReference type="Pfam" id="PF00337">
    <property type="entry name" value="Gal-bind_lectin"/>
    <property type="match status" value="1"/>
</dbReference>
<sequence>MSIPSVLYLLNESGEVYSLKDETISKFDSCGALFKKIDAGKTAIWAIGENNLVYIFVHKRDLPLVVTEESFENQRWNPKDGFSSKLLPTDRPQFSSENGLVDRSLNRIDLPSLAWEWESDWAVCSRLGSLPLDYEGWMYALDFPRTYHPEKKWNSYVRRRKWFRRRKFLSFDTWVPVTSPSNFTSGDEFIIDLAVGGSSFKGKEQFFLSVWIVTVQGKVAFRSNITEQSPEGTDWLMVSTPYGANMAQISVGPTGIVWTLTWDGDAFIRTGIDPYRPEGTGWLQIIAPGSPLASISVGLYTVWATTRDTRVWFRKGVRKRRSHSNDADSAGECWCPVDGGMKVVSTTPADQVFAIGYEDYQLYFRTGIKEDNLCGDLWIRVNIRQSDEDEGTSIASLSIGSRDEWMKESQRDEILNTTNEGVSISYDISVDNVKRDSMGEPSLTNKHKLDDPCQQQYLVGSEPIVDIMKKAALGELELETQLEPNIHLQKEGFFRLDSQISCTDSQILSQSDVFYDAIPGSLSLQETIAAMSEVHVSKNSLPKESVNELMEDHIQQRIEDRNCEIPQTVKENVINEENVSLILPIKVNLPPPIELEISQERSLSNRRESSVTSYSVASTVQLFDYNWISISAGAYHLSSEKLPDWCRVRQKQDTTSARSWDVAAVKSTQKFSSQEKASPKPEKKGVTAGSGFWYLEGRWHGCKFDLECWEDKDGVLSIFTRSKRSQVNVHNIVYCTIVYDFGKNHLCLLTRKNLSSPVRLSSSQETENELWLSYITHVCRLSHHLIGNFDTRGIYAVTSRNALLLSSAVQPNEDEARIEDLCTSALSSLPVQWNLKHGFYPGSTISFIGTVPPASTRFCIDLTCDPHKPEGNVAFHLNPRFLESEYCVVRNSRIDGVWGDEERDGDFHLDISGGDISIEIECREDCYKVSMNNVGAYTFLHRVPFEKVKCLKIGGDVIVRSVKYTAEKPTLKPLECFFHQISGHFKRIENHESGIVWGIGCDGNVWVHTGGYNGPWPCETGLEESSGKINSLTDFKAFEIYENQRWNLKHGFSNVLLPTDRPPWSDITGLIKLDKVKVTLPSANFSWISDWTVDQDLASGTDSDGWQYAVDFPATYHSHKTILDFVRRRKWIRKCQISVDGPWERQGFSTLIDVSIKPGKCYGDEIGVWAVTTAGCLIYRKGVTPSSPLGTEWESVSTEQPVICVSAGLQTEVWCVSKDGSPMIRSGINSSFPMGRYWLYIEKPKDFALSKVSVGLNAVWALDVNFNLYFRREVSSQYPEGTAWELVSENVIDFSVGQNNQVWAILDKKGCKKSGITMLTRRTLLGDDNPVGVGWETGIVGYWTAICTKGDIV</sequence>
<keyword evidence="3" id="KW-0677">Repeat</keyword>
<evidence type="ECO:0000256" key="3">
    <source>
        <dbReference type="ARBA" id="ARBA00022737"/>
    </source>
</evidence>
<evidence type="ECO:0000313" key="5">
    <source>
        <dbReference type="EMBL" id="KAK2722037.1"/>
    </source>
</evidence>
<comment type="similarity">
    <text evidence="1">Belongs to the TECPR1 family.</text>
</comment>
<dbReference type="PANTHER" id="PTHR23250">
    <property type="entry name" value="DYSFERLIN-RELATED"/>
    <property type="match status" value="1"/>
</dbReference>
<keyword evidence="6" id="KW-1185">Reference proteome</keyword>
<dbReference type="Pfam" id="PF06462">
    <property type="entry name" value="Hyd_WA"/>
    <property type="match status" value="4"/>
</dbReference>
<dbReference type="InterPro" id="IPR006624">
    <property type="entry name" value="Beta-propeller_rpt_TECPR"/>
</dbReference>
<keyword evidence="2" id="KW-0430">Lectin</keyword>
<dbReference type="GO" id="GO:0098588">
    <property type="term" value="C:bounding membrane of organelle"/>
    <property type="evidence" value="ECO:0007669"/>
    <property type="project" value="UniProtKB-ARBA"/>
</dbReference>
<dbReference type="InterPro" id="IPR006614">
    <property type="entry name" value="Peroxin/Ferlin"/>
</dbReference>
<dbReference type="InterPro" id="IPR013320">
    <property type="entry name" value="ConA-like_dom_sf"/>
</dbReference>
<dbReference type="GO" id="GO:0030246">
    <property type="term" value="F:carbohydrate binding"/>
    <property type="evidence" value="ECO:0007669"/>
    <property type="project" value="UniProtKB-KW"/>
</dbReference>
<protein>
    <recommendedName>
        <fullName evidence="4">Galectin domain-containing protein</fullName>
    </recommendedName>
</protein>
<dbReference type="SMART" id="SM00694">
    <property type="entry name" value="DysFC"/>
    <property type="match status" value="2"/>
</dbReference>
<dbReference type="Pfam" id="PF06398">
    <property type="entry name" value="Pex24p"/>
    <property type="match status" value="2"/>
</dbReference>
<dbReference type="SMART" id="SM00706">
    <property type="entry name" value="TECPR"/>
    <property type="match status" value="9"/>
</dbReference>
<accession>A0AA88L9G2</accession>
<gene>
    <name evidence="5" type="ORF">QYM36_002555</name>
</gene>
<dbReference type="Proteomes" id="UP001187531">
    <property type="component" value="Unassembled WGS sequence"/>
</dbReference>
<dbReference type="InterPro" id="IPR001079">
    <property type="entry name" value="Galectin_CRD"/>
</dbReference>
<dbReference type="SMART" id="SM00276">
    <property type="entry name" value="GLECT"/>
    <property type="match status" value="1"/>
</dbReference>
<evidence type="ECO:0000256" key="2">
    <source>
        <dbReference type="ARBA" id="ARBA00022734"/>
    </source>
</evidence>
<dbReference type="PROSITE" id="PS51304">
    <property type="entry name" value="GALECTIN"/>
    <property type="match status" value="1"/>
</dbReference>
<dbReference type="InterPro" id="IPR010482">
    <property type="entry name" value="TECPR1-like_DysF"/>
</dbReference>
<dbReference type="Pfam" id="PF19193">
    <property type="entry name" value="Tectonin"/>
    <property type="match status" value="1"/>
</dbReference>
<feature type="domain" description="Galectin" evidence="4">
    <location>
        <begin position="831"/>
        <end position="965"/>
    </location>
</feature>
<dbReference type="CDD" id="cd00070">
    <property type="entry name" value="GLECT"/>
    <property type="match status" value="1"/>
</dbReference>
<dbReference type="Gene3D" id="2.60.120.200">
    <property type="match status" value="1"/>
</dbReference>
<dbReference type="InterPro" id="IPR051513">
    <property type="entry name" value="Tectonin_beta-prop"/>
</dbReference>
<proteinExistence type="inferred from homology"/>